<dbReference type="eggNOG" id="COG1012">
    <property type="taxonomic scope" value="Bacteria"/>
</dbReference>
<dbReference type="InterPro" id="IPR050740">
    <property type="entry name" value="Aldehyde_DH_Superfamily"/>
</dbReference>
<dbReference type="GO" id="GO:0004777">
    <property type="term" value="F:succinate-semialdehyde dehydrogenase (NAD+) activity"/>
    <property type="evidence" value="ECO:0007669"/>
    <property type="project" value="TreeGrafter"/>
</dbReference>
<dbReference type="InterPro" id="IPR016161">
    <property type="entry name" value="Ald_DH/histidinol_DH"/>
</dbReference>
<dbReference type="InterPro" id="IPR016163">
    <property type="entry name" value="Ald_DH_C"/>
</dbReference>
<evidence type="ECO:0000313" key="4">
    <source>
        <dbReference type="EMBL" id="AHG64152.1"/>
    </source>
</evidence>
<dbReference type="Proteomes" id="UP000019095">
    <property type="component" value="Chromosome"/>
</dbReference>
<dbReference type="HOGENOM" id="CLU_005391_5_1_4"/>
<name>W0PF29_ADVMD</name>
<dbReference type="SUPFAM" id="SSF53720">
    <property type="entry name" value="ALDH-like"/>
    <property type="match status" value="1"/>
</dbReference>
<protein>
    <submittedName>
        <fullName evidence="4">Succinate-semialdehyde dehydrogenase [NADP+]</fullName>
        <ecNumber evidence="4">1.2.1.16</ecNumber>
    </submittedName>
</protein>
<proteinExistence type="inferred from homology"/>
<dbReference type="Gene3D" id="3.40.309.10">
    <property type="entry name" value="Aldehyde Dehydrogenase, Chain A, domain 2"/>
    <property type="match status" value="1"/>
</dbReference>
<evidence type="ECO:0000256" key="2">
    <source>
        <dbReference type="ARBA" id="ARBA00023002"/>
    </source>
</evidence>
<dbReference type="InterPro" id="IPR016162">
    <property type="entry name" value="Ald_DH_N"/>
</dbReference>
<dbReference type="PANTHER" id="PTHR43353">
    <property type="entry name" value="SUCCINATE-SEMIALDEHYDE DEHYDROGENASE, MITOCHONDRIAL"/>
    <property type="match status" value="1"/>
</dbReference>
<dbReference type="CDD" id="cd07103">
    <property type="entry name" value="ALDH_F5_SSADH_GabD"/>
    <property type="match status" value="1"/>
</dbReference>
<feature type="domain" description="Aldehyde dehydrogenase" evidence="3">
    <location>
        <begin position="28"/>
        <end position="485"/>
    </location>
</feature>
<keyword evidence="5" id="KW-1185">Reference proteome</keyword>
<dbReference type="AlphaFoldDB" id="W0PF29"/>
<dbReference type="RefSeq" id="WP_025372789.1">
    <property type="nucleotide sequence ID" value="NZ_CP003915.1"/>
</dbReference>
<dbReference type="FunFam" id="3.40.605.10:FF:000007">
    <property type="entry name" value="NAD/NADP-dependent betaine aldehyde dehydrogenase"/>
    <property type="match status" value="1"/>
</dbReference>
<accession>W0PF29</accession>
<dbReference type="KEGG" id="amim:MIM_c20730"/>
<dbReference type="Gene3D" id="3.40.605.10">
    <property type="entry name" value="Aldehyde Dehydrogenase, Chain A, domain 1"/>
    <property type="match status" value="1"/>
</dbReference>
<evidence type="ECO:0000259" key="3">
    <source>
        <dbReference type="Pfam" id="PF00171"/>
    </source>
</evidence>
<dbReference type="PATRIC" id="fig|1247726.3.peg.2281"/>
<comment type="similarity">
    <text evidence="1">Belongs to the aldehyde dehydrogenase family.</text>
</comment>
<dbReference type="GO" id="GO:0009450">
    <property type="term" value="P:gamma-aminobutyric acid catabolic process"/>
    <property type="evidence" value="ECO:0007669"/>
    <property type="project" value="TreeGrafter"/>
</dbReference>
<dbReference type="PANTHER" id="PTHR43353:SF5">
    <property type="entry name" value="SUCCINATE-SEMIALDEHYDE DEHYDROGENASE, MITOCHONDRIAL"/>
    <property type="match status" value="1"/>
</dbReference>
<dbReference type="OrthoDB" id="6187633at2"/>
<dbReference type="EC" id="1.2.1.16" evidence="4"/>
<dbReference type="Pfam" id="PF00171">
    <property type="entry name" value="Aldedh"/>
    <property type="match status" value="1"/>
</dbReference>
<gene>
    <name evidence="4" type="primary">gabD2</name>
    <name evidence="4" type="ORF">MIM_c20730</name>
</gene>
<dbReference type="STRING" id="1247726.MIM_c20730"/>
<reference evidence="4 5" key="1">
    <citation type="journal article" date="2014" name="Microbiology">
        <title>Unravelling the complete genome sequence of Advenella mimigardefordensis strain DPN7T and novel insights in the catabolism of the xenobiotic polythioester precursor 3,3'-dithiodipropionate.</title>
        <authorList>
            <person name="Wubbeler J.H."/>
            <person name="Hiessl S."/>
            <person name="Schuldes J."/>
            <person name="Thurmer A."/>
            <person name="Daniel R."/>
            <person name="Steinbuchel A."/>
        </authorList>
    </citation>
    <scope>NUCLEOTIDE SEQUENCE [LARGE SCALE GENOMIC DNA]</scope>
    <source>
        <strain evidence="5">DSM 17166 / LMG 22922 / DPN7</strain>
    </source>
</reference>
<evidence type="ECO:0000256" key="1">
    <source>
        <dbReference type="ARBA" id="ARBA00009986"/>
    </source>
</evidence>
<organism evidence="4 5">
    <name type="scientific">Advenella mimigardefordensis (strain DSM 17166 / LMG 22922 / DPN7)</name>
    <dbReference type="NCBI Taxonomy" id="1247726"/>
    <lineage>
        <taxon>Bacteria</taxon>
        <taxon>Pseudomonadati</taxon>
        <taxon>Pseudomonadota</taxon>
        <taxon>Betaproteobacteria</taxon>
        <taxon>Burkholderiales</taxon>
        <taxon>Alcaligenaceae</taxon>
    </lineage>
</organism>
<sequence length="492" mass="52147">MKAAVATQQSEIKPMPYPRVGLHINGKWIYERESDFRVFNPSNEQLLGTVPCASVADLNDALAAASKGFERWRTTQPEVRARIIKDAMVLMLERKEEIAHTITLEQGKPLADSRAEVMRASSFLEWDAEQALRVYGDIMPSGPQMQRHLLKLPIGPVAAFTPWNVPISSPARKLSGALAAGCSVILKPAEETPGAAYLLAQCFIDAGLPPGVLQLVHGDPATISSVLIASPAIRMITLTGSVPVGKQLARLAGAAMKPAIMELGGHAPVLIGEGVDATAIAQVACASKMRMAGQICASPTRFLIHHTVYEEFVRSLANAAGSIRVGDGFEPGVQMGPLMNRRRVAEIEKLVLDAKEHGANVAAGGYPLGEQGHFYAPTVLSDIPLKAMAMSHEPFGPLALCMPVNDLDQALKIANSLPLGLSGYAFTNSLADAARISEELECGVLSINHFGAPGADAPFGGVKDSGIGREGGASSLDAYMVTKTVLQRTAPI</sequence>
<evidence type="ECO:0000313" key="5">
    <source>
        <dbReference type="Proteomes" id="UP000019095"/>
    </source>
</evidence>
<dbReference type="EMBL" id="CP003915">
    <property type="protein sequence ID" value="AHG64152.1"/>
    <property type="molecule type" value="Genomic_DNA"/>
</dbReference>
<keyword evidence="2 4" id="KW-0560">Oxidoreductase</keyword>
<dbReference type="InterPro" id="IPR015590">
    <property type="entry name" value="Aldehyde_DH_dom"/>
</dbReference>